<accession>A0A397SRK5</accession>
<proteinExistence type="predicted"/>
<dbReference type="EMBL" id="QKYT01000249">
    <property type="protein sequence ID" value="RIA88753.1"/>
    <property type="molecule type" value="Genomic_DNA"/>
</dbReference>
<reference evidence="1 2" key="1">
    <citation type="submission" date="2018-06" db="EMBL/GenBank/DDBJ databases">
        <title>Comparative genomics reveals the genomic features of Rhizophagus irregularis, R. cerebriforme, R. diaphanum and Gigaspora rosea, and their symbiotic lifestyle signature.</title>
        <authorList>
            <person name="Morin E."/>
            <person name="San Clemente H."/>
            <person name="Chen E.C.H."/>
            <person name="De La Providencia I."/>
            <person name="Hainaut M."/>
            <person name="Kuo A."/>
            <person name="Kohler A."/>
            <person name="Murat C."/>
            <person name="Tang N."/>
            <person name="Roy S."/>
            <person name="Loubradou J."/>
            <person name="Henrissat B."/>
            <person name="Grigoriev I.V."/>
            <person name="Corradi N."/>
            <person name="Roux C."/>
            <person name="Martin F.M."/>
        </authorList>
    </citation>
    <scope>NUCLEOTIDE SEQUENCE [LARGE SCALE GENOMIC DNA]</scope>
    <source>
        <strain evidence="1 2">DAOM 227022</strain>
    </source>
</reference>
<dbReference type="OrthoDB" id="2389367at2759"/>
<dbReference type="Proteomes" id="UP000265703">
    <property type="component" value="Unassembled WGS sequence"/>
</dbReference>
<comment type="caution">
    <text evidence="1">The sequence shown here is derived from an EMBL/GenBank/DDBJ whole genome shotgun (WGS) entry which is preliminary data.</text>
</comment>
<keyword evidence="2" id="KW-1185">Reference proteome</keyword>
<name>A0A397SRK5_9GLOM</name>
<gene>
    <name evidence="1" type="ORF">C1645_825886</name>
</gene>
<evidence type="ECO:0000313" key="1">
    <source>
        <dbReference type="EMBL" id="RIA88753.1"/>
    </source>
</evidence>
<dbReference type="AlphaFoldDB" id="A0A397SRK5"/>
<evidence type="ECO:0000313" key="2">
    <source>
        <dbReference type="Proteomes" id="UP000265703"/>
    </source>
</evidence>
<protein>
    <submittedName>
        <fullName evidence="1">Uncharacterized protein</fullName>
    </submittedName>
</protein>
<sequence length="141" mass="16414">MSRKTKRQQQVNKILRKKGCYISQSQAETEIEAVKNEERIENKVIEDWIEGENINNWTKEDLNEFKKVEKRLITEVLHWRDNAASSIRTEMKTLDTLFLSAETLTNVILLESLRSLQPKIPSPSSSLQMPSLVTEEITRNL</sequence>
<organism evidence="1 2">
    <name type="scientific">Glomus cerebriforme</name>
    <dbReference type="NCBI Taxonomy" id="658196"/>
    <lineage>
        <taxon>Eukaryota</taxon>
        <taxon>Fungi</taxon>
        <taxon>Fungi incertae sedis</taxon>
        <taxon>Mucoromycota</taxon>
        <taxon>Glomeromycotina</taxon>
        <taxon>Glomeromycetes</taxon>
        <taxon>Glomerales</taxon>
        <taxon>Glomeraceae</taxon>
        <taxon>Glomus</taxon>
    </lineage>
</organism>